<dbReference type="SUPFAM" id="SSF53474">
    <property type="entry name" value="alpha/beta-Hydrolases"/>
    <property type="match status" value="1"/>
</dbReference>
<dbReference type="InterPro" id="IPR002168">
    <property type="entry name" value="Lipase_GDXG_HIS_AS"/>
</dbReference>
<dbReference type="Pfam" id="PF07859">
    <property type="entry name" value="Abhydrolase_3"/>
    <property type="match status" value="1"/>
</dbReference>
<dbReference type="InterPro" id="IPR050300">
    <property type="entry name" value="GDXG_lipolytic_enzyme"/>
</dbReference>
<dbReference type="GO" id="GO:0016787">
    <property type="term" value="F:hydrolase activity"/>
    <property type="evidence" value="ECO:0007669"/>
    <property type="project" value="UniProtKB-KW"/>
</dbReference>
<reference evidence="4 5" key="1">
    <citation type="submission" date="2014-12" db="EMBL/GenBank/DDBJ databases">
        <title>Genome sequence of Flavobacterium beibuense RSKm HC5.</title>
        <authorList>
            <person name="Kim J.F."/>
            <person name="Song J.Y."/>
            <person name="Kwak M.-J."/>
            <person name="Lee S.-W."/>
        </authorList>
    </citation>
    <scope>NUCLEOTIDE SEQUENCE [LARGE SCALE GENOMIC DNA]</scope>
    <source>
        <strain evidence="4 5">RSKm HC5</strain>
    </source>
</reference>
<proteinExistence type="inferred from homology"/>
<dbReference type="EMBL" id="JUIW01000003">
    <property type="protein sequence ID" value="RYJ44220.1"/>
    <property type="molecule type" value="Genomic_DNA"/>
</dbReference>
<evidence type="ECO:0000256" key="2">
    <source>
        <dbReference type="ARBA" id="ARBA00022801"/>
    </source>
</evidence>
<dbReference type="AlphaFoldDB" id="A0A444WEE0"/>
<dbReference type="PANTHER" id="PTHR48081:SF8">
    <property type="entry name" value="ALPHA_BETA HYDROLASE FOLD-3 DOMAIN-CONTAINING PROTEIN-RELATED"/>
    <property type="match status" value="1"/>
</dbReference>
<accession>A0A444WEE0</accession>
<keyword evidence="2 4" id="KW-0378">Hydrolase</keyword>
<name>A0A444WEE0_9FLAO</name>
<dbReference type="PANTHER" id="PTHR48081">
    <property type="entry name" value="AB HYDROLASE SUPERFAMILY PROTEIN C4A8.06C"/>
    <property type="match status" value="1"/>
</dbReference>
<sequence length="369" mass="40166">MKTSTIHHFAKAGFILMALVVGSCNNNKGTEAVSDMSNEVAEEAAITPVDFATDPHLDKDVRAFLGKLNNGGTPLEKMEPIAAKQVLVDAQASVKVDLSGIEVSEKTITQDGLTVQLNIVRPKGVTGKLPVFIFIHGGGWILGDFPTHERMVRDLVVLTGYASVFVNYTRTPEAQFPVAINEIYAATKWVSEHGDEINVDGKNLAVVGNSVGGNMTAVTALMAKEKNGPKIKGLVMMWPIVDANFETESYQRFGKDRFLSTPLMKWMYDFYIPDPSKRNDIHASPLQATTEQLSGLPPTLIIVAENDVLRDEGEAFGRKLNEAGVQVTTTRYNGMIHDFGLLNALATLPATKAAFEQSAGQLKQFLGKE</sequence>
<protein>
    <submittedName>
        <fullName evidence="4">Alpha/beta hydrolase</fullName>
    </submittedName>
</protein>
<dbReference type="InterPro" id="IPR013094">
    <property type="entry name" value="AB_hydrolase_3"/>
</dbReference>
<dbReference type="PROSITE" id="PS01173">
    <property type="entry name" value="LIPASE_GDXG_HIS"/>
    <property type="match status" value="1"/>
</dbReference>
<evidence type="ECO:0000256" key="1">
    <source>
        <dbReference type="ARBA" id="ARBA00010515"/>
    </source>
</evidence>
<evidence type="ECO:0000313" key="5">
    <source>
        <dbReference type="Proteomes" id="UP000289775"/>
    </source>
</evidence>
<keyword evidence="5" id="KW-1185">Reference proteome</keyword>
<dbReference type="RefSeq" id="WP_207209752.1">
    <property type="nucleotide sequence ID" value="NZ_JUIW01000003.1"/>
</dbReference>
<dbReference type="PROSITE" id="PS51257">
    <property type="entry name" value="PROKAR_LIPOPROTEIN"/>
    <property type="match status" value="1"/>
</dbReference>
<gene>
    <name evidence="4" type="ORF">NU09_0830</name>
</gene>
<dbReference type="Proteomes" id="UP000289775">
    <property type="component" value="Unassembled WGS sequence"/>
</dbReference>
<organism evidence="4 5">
    <name type="scientific">Flavobacterium beibuense</name>
    <dbReference type="NCBI Taxonomy" id="657326"/>
    <lineage>
        <taxon>Bacteria</taxon>
        <taxon>Pseudomonadati</taxon>
        <taxon>Bacteroidota</taxon>
        <taxon>Flavobacteriia</taxon>
        <taxon>Flavobacteriales</taxon>
        <taxon>Flavobacteriaceae</taxon>
        <taxon>Flavobacterium</taxon>
    </lineage>
</organism>
<comment type="caution">
    <text evidence="4">The sequence shown here is derived from an EMBL/GenBank/DDBJ whole genome shotgun (WGS) entry which is preliminary data.</text>
</comment>
<dbReference type="Gene3D" id="3.40.50.1820">
    <property type="entry name" value="alpha/beta hydrolase"/>
    <property type="match status" value="1"/>
</dbReference>
<evidence type="ECO:0000259" key="3">
    <source>
        <dbReference type="Pfam" id="PF07859"/>
    </source>
</evidence>
<feature type="domain" description="Alpha/beta hydrolase fold-3" evidence="3">
    <location>
        <begin position="133"/>
        <end position="339"/>
    </location>
</feature>
<comment type="similarity">
    <text evidence="1">Belongs to the 'GDXG' lipolytic enzyme family.</text>
</comment>
<evidence type="ECO:0000313" key="4">
    <source>
        <dbReference type="EMBL" id="RYJ44220.1"/>
    </source>
</evidence>
<dbReference type="InterPro" id="IPR029058">
    <property type="entry name" value="AB_hydrolase_fold"/>
</dbReference>